<comment type="caution">
    <text evidence="3">The sequence shown here is derived from an EMBL/GenBank/DDBJ whole genome shotgun (WGS) entry which is preliminary data.</text>
</comment>
<feature type="domain" description="F-box" evidence="2">
    <location>
        <begin position="202"/>
        <end position="251"/>
    </location>
</feature>
<keyword evidence="4" id="KW-1185">Reference proteome</keyword>
<accession>A0A8H7Q4W6</accession>
<dbReference type="Proteomes" id="UP000654370">
    <property type="component" value="Unassembled WGS sequence"/>
</dbReference>
<protein>
    <recommendedName>
        <fullName evidence="2">F-box domain-containing protein</fullName>
    </recommendedName>
</protein>
<reference evidence="3" key="1">
    <citation type="submission" date="2020-12" db="EMBL/GenBank/DDBJ databases">
        <title>Metabolic potential, ecology and presence of endohyphal bacteria is reflected in genomic diversity of Mucoromycotina.</title>
        <authorList>
            <person name="Muszewska A."/>
            <person name="Okrasinska A."/>
            <person name="Steczkiewicz K."/>
            <person name="Drgas O."/>
            <person name="Orlowska M."/>
            <person name="Perlinska-Lenart U."/>
            <person name="Aleksandrzak-Piekarczyk T."/>
            <person name="Szatraj K."/>
            <person name="Zielenkiewicz U."/>
            <person name="Pilsyk S."/>
            <person name="Malc E."/>
            <person name="Mieczkowski P."/>
            <person name="Kruszewska J.S."/>
            <person name="Biernat P."/>
            <person name="Pawlowska J."/>
        </authorList>
    </citation>
    <scope>NUCLEOTIDE SEQUENCE</scope>
    <source>
        <strain evidence="3">WA0000067209</strain>
    </source>
</reference>
<feature type="region of interest" description="Disordered" evidence="1">
    <location>
        <begin position="122"/>
        <end position="142"/>
    </location>
</feature>
<dbReference type="EMBL" id="JAEPQZ010000001">
    <property type="protein sequence ID" value="KAG2186002.1"/>
    <property type="molecule type" value="Genomic_DNA"/>
</dbReference>
<gene>
    <name evidence="3" type="ORF">INT43_002440</name>
</gene>
<organism evidence="3 4">
    <name type="scientific">Mortierella isabellina</name>
    <name type="common">Filamentous fungus</name>
    <name type="synonym">Umbelopsis isabellina</name>
    <dbReference type="NCBI Taxonomy" id="91625"/>
    <lineage>
        <taxon>Eukaryota</taxon>
        <taxon>Fungi</taxon>
        <taxon>Fungi incertae sedis</taxon>
        <taxon>Mucoromycota</taxon>
        <taxon>Mucoromycotina</taxon>
        <taxon>Umbelopsidomycetes</taxon>
        <taxon>Umbelopsidales</taxon>
        <taxon>Umbelopsidaceae</taxon>
        <taxon>Umbelopsis</taxon>
    </lineage>
</organism>
<proteinExistence type="predicted"/>
<dbReference type="GO" id="GO:0042802">
    <property type="term" value="F:identical protein binding"/>
    <property type="evidence" value="ECO:0007669"/>
    <property type="project" value="InterPro"/>
</dbReference>
<feature type="compositionally biased region" description="Polar residues" evidence="1">
    <location>
        <begin position="57"/>
        <end position="70"/>
    </location>
</feature>
<dbReference type="GO" id="GO:0043130">
    <property type="term" value="F:ubiquitin binding"/>
    <property type="evidence" value="ECO:0007669"/>
    <property type="project" value="InterPro"/>
</dbReference>
<feature type="compositionally biased region" description="Low complexity" evidence="1">
    <location>
        <begin position="122"/>
        <end position="139"/>
    </location>
</feature>
<evidence type="ECO:0000313" key="4">
    <source>
        <dbReference type="Proteomes" id="UP000654370"/>
    </source>
</evidence>
<evidence type="ECO:0000313" key="3">
    <source>
        <dbReference type="EMBL" id="KAG2186002.1"/>
    </source>
</evidence>
<dbReference type="OrthoDB" id="2285780at2759"/>
<dbReference type="PROSITE" id="PS50181">
    <property type="entry name" value="FBOX"/>
    <property type="match status" value="1"/>
</dbReference>
<dbReference type="Pfam" id="PF03983">
    <property type="entry name" value="SHD1"/>
    <property type="match status" value="1"/>
</dbReference>
<dbReference type="GO" id="GO:0030674">
    <property type="term" value="F:protein-macromolecule adaptor activity"/>
    <property type="evidence" value="ECO:0007669"/>
    <property type="project" value="InterPro"/>
</dbReference>
<feature type="region of interest" description="Disordered" evidence="1">
    <location>
        <begin position="162"/>
        <end position="184"/>
    </location>
</feature>
<dbReference type="Gene3D" id="2.30.30.700">
    <property type="entry name" value="SLA1 homology domain 1"/>
    <property type="match status" value="1"/>
</dbReference>
<name>A0A8H7Q4W6_MORIS</name>
<dbReference type="GO" id="GO:0008092">
    <property type="term" value="F:cytoskeletal protein binding"/>
    <property type="evidence" value="ECO:0007669"/>
    <property type="project" value="InterPro"/>
</dbReference>
<feature type="region of interest" description="Disordered" evidence="1">
    <location>
        <begin position="55"/>
        <end position="94"/>
    </location>
</feature>
<dbReference type="InterPro" id="IPR007131">
    <property type="entry name" value="SHD1"/>
</dbReference>
<sequence>MTSELRVWHGADGKYTVEATFAGIFQKNKVKLLKANGGTVALPLERLCQEDRDYVKQMSSQSAPSSTTNAQSSPVSRPPPQPHTERPSVPPVLRDKSTILAYARMDNKGSTGLASFLRETASSKSPAPLGSSNSSPPSSLDLTHSDASLIAAVDQLAVASPSSSTSLSTAGKEKRSYAPLPNPAYAPKPNPLYKKLGAVAQRLTLLTLPPFVLAQICQQLDVRSILHLSTRVNKSLAAVLNNPQTKAYGYITFAREYHYLVDHPFVLALANHLKRKNLIQNVHTIVFDSTKVQELTIMYAFEYFVGLRHLSIKSCWDTHSYPLANLLARRNASKGADRLRLPHLRSVEFGKILRRGEVPGGYLVVKSESYGQDIGLIGLALRGLAGHDIKFDTYLCGTCDRGAAKPTFDCSFCGPVQLVKCWSCAPKCERCQTRACGLSSCNRIFRLNTKSPCGRCREPFPVCNQPSCPANRAGPICKTLIFVLGVDWFHVQETTLSSVWEDVEHSGVYLVAVLTKVVWTSAPVDRTEEYADDAVPHAKSVVAMNFVQCAYDDMPQSVIR</sequence>
<dbReference type="InterPro" id="IPR001810">
    <property type="entry name" value="F-box_dom"/>
</dbReference>
<evidence type="ECO:0000256" key="1">
    <source>
        <dbReference type="SAM" id="MobiDB-lite"/>
    </source>
</evidence>
<evidence type="ECO:0000259" key="2">
    <source>
        <dbReference type="PROSITE" id="PS50181"/>
    </source>
</evidence>
<dbReference type="AlphaFoldDB" id="A0A8H7Q4W6"/>